<evidence type="ECO:0000313" key="2">
    <source>
        <dbReference type="EMBL" id="EEC14642.1"/>
    </source>
</evidence>
<dbReference type="InParanoid" id="B7Q720"/>
<protein>
    <submittedName>
        <fullName evidence="2 3">Uncharacterized protein</fullName>
    </submittedName>
</protein>
<gene>
    <name evidence="2" type="ORF">IscW_ISCW021486</name>
</gene>
<dbReference type="EnsemblMetazoa" id="ISCW021486-RA">
    <property type="protein sequence ID" value="ISCW021486-PA"/>
    <property type="gene ID" value="ISCW021486"/>
</dbReference>
<dbReference type="EMBL" id="DS871365">
    <property type="protein sequence ID" value="EEC14642.1"/>
    <property type="molecule type" value="Genomic_DNA"/>
</dbReference>
<feature type="region of interest" description="Disordered" evidence="1">
    <location>
        <begin position="92"/>
        <end position="117"/>
    </location>
</feature>
<dbReference type="VEuPathDB" id="VectorBase:ISCW021486"/>
<sequence length="139" mass="14466">MAKEPRRADASRLDPRVMDHRGSAAQAIGAAAARREPGVGHRSLQSSSVTPGQIWALLSSPRGDPSGVGASSFASRKSELFSEHGSAQTAIFWTGSRPRLGEPGQDPGFPEESGAPACGARATVNLFTRSVARPSKASN</sequence>
<reference evidence="3" key="2">
    <citation type="submission" date="2020-05" db="UniProtKB">
        <authorList>
            <consortium name="EnsemblMetazoa"/>
        </authorList>
    </citation>
    <scope>IDENTIFICATION</scope>
    <source>
        <strain evidence="3">wikel</strain>
    </source>
</reference>
<organism>
    <name type="scientific">Ixodes scapularis</name>
    <name type="common">Black-legged tick</name>
    <name type="synonym">Deer tick</name>
    <dbReference type="NCBI Taxonomy" id="6945"/>
    <lineage>
        <taxon>Eukaryota</taxon>
        <taxon>Metazoa</taxon>
        <taxon>Ecdysozoa</taxon>
        <taxon>Arthropoda</taxon>
        <taxon>Chelicerata</taxon>
        <taxon>Arachnida</taxon>
        <taxon>Acari</taxon>
        <taxon>Parasitiformes</taxon>
        <taxon>Ixodida</taxon>
        <taxon>Ixodoidea</taxon>
        <taxon>Ixodidae</taxon>
        <taxon>Ixodinae</taxon>
        <taxon>Ixodes</taxon>
    </lineage>
</organism>
<feature type="region of interest" description="Disordered" evidence="1">
    <location>
        <begin position="1"/>
        <end position="47"/>
    </location>
</feature>
<keyword evidence="4" id="KW-1185">Reference proteome</keyword>
<dbReference type="PaxDb" id="6945-B7Q720"/>
<dbReference type="VEuPathDB" id="VectorBase:ISCI021486"/>
<dbReference type="EMBL" id="ABJB011014256">
    <property type="status" value="NOT_ANNOTATED_CDS"/>
    <property type="molecule type" value="Genomic_DNA"/>
</dbReference>
<evidence type="ECO:0000256" key="1">
    <source>
        <dbReference type="SAM" id="MobiDB-lite"/>
    </source>
</evidence>
<evidence type="ECO:0000313" key="4">
    <source>
        <dbReference type="Proteomes" id="UP000001555"/>
    </source>
</evidence>
<dbReference type="EMBL" id="ABJB010190406">
    <property type="status" value="NOT_ANNOTATED_CDS"/>
    <property type="molecule type" value="Genomic_DNA"/>
</dbReference>
<dbReference type="EMBL" id="ABJB011071668">
    <property type="status" value="NOT_ANNOTATED_CDS"/>
    <property type="molecule type" value="Genomic_DNA"/>
</dbReference>
<feature type="compositionally biased region" description="Basic and acidic residues" evidence="1">
    <location>
        <begin position="1"/>
        <end position="22"/>
    </location>
</feature>
<proteinExistence type="predicted"/>
<dbReference type="HOGENOM" id="CLU_1847351_0_0_1"/>
<evidence type="ECO:0000313" key="3">
    <source>
        <dbReference type="EnsemblMetazoa" id="ISCW021486-PA"/>
    </source>
</evidence>
<dbReference type="Proteomes" id="UP000001555">
    <property type="component" value="Unassembled WGS sequence"/>
</dbReference>
<accession>B7Q720</accession>
<dbReference type="AlphaFoldDB" id="B7Q720"/>
<reference evidence="2 4" key="1">
    <citation type="submission" date="2008-03" db="EMBL/GenBank/DDBJ databases">
        <title>Annotation of Ixodes scapularis.</title>
        <authorList>
            <consortium name="Ixodes scapularis Genome Project Consortium"/>
            <person name="Caler E."/>
            <person name="Hannick L.I."/>
            <person name="Bidwell S."/>
            <person name="Joardar V."/>
            <person name="Thiagarajan M."/>
            <person name="Amedeo P."/>
            <person name="Galinsky K.J."/>
            <person name="Schobel S."/>
            <person name="Inman J."/>
            <person name="Hostetler J."/>
            <person name="Miller J."/>
            <person name="Hammond M."/>
            <person name="Megy K."/>
            <person name="Lawson D."/>
            <person name="Kodira C."/>
            <person name="Sutton G."/>
            <person name="Meyer J."/>
            <person name="Hill C.A."/>
            <person name="Birren B."/>
            <person name="Nene V."/>
            <person name="Collins F."/>
            <person name="Alarcon-Chaidez F."/>
            <person name="Wikel S."/>
            <person name="Strausberg R."/>
        </authorList>
    </citation>
    <scope>NUCLEOTIDE SEQUENCE [LARGE SCALE GENOMIC DNA]</scope>
    <source>
        <strain evidence="4">Wikel</strain>
        <strain evidence="2">Wikel colony</strain>
    </source>
</reference>
<dbReference type="EMBL" id="ABJB010119504">
    <property type="status" value="NOT_ANNOTATED_CDS"/>
    <property type="molecule type" value="Genomic_DNA"/>
</dbReference>
<name>B7Q720_IXOSC</name>